<dbReference type="InterPro" id="IPR050396">
    <property type="entry name" value="Glycosyltr_51/Transpeptidase"/>
</dbReference>
<dbReference type="InterPro" id="IPR001264">
    <property type="entry name" value="Glyco_trans_51"/>
</dbReference>
<evidence type="ECO:0000256" key="5">
    <source>
        <dbReference type="ARBA" id="ARBA00022670"/>
    </source>
</evidence>
<keyword evidence="11" id="KW-0511">Multifunctional enzyme</keyword>
<feature type="domain" description="Glycosyl transferase family 51" evidence="15">
    <location>
        <begin position="71"/>
        <end position="247"/>
    </location>
</feature>
<dbReference type="SUPFAM" id="SSF53955">
    <property type="entry name" value="Lysozyme-like"/>
    <property type="match status" value="1"/>
</dbReference>
<dbReference type="PANTHER" id="PTHR32282:SF11">
    <property type="entry name" value="PENICILLIN-BINDING PROTEIN 1B"/>
    <property type="match status" value="1"/>
</dbReference>
<dbReference type="EMBL" id="MTKS01000060">
    <property type="protein sequence ID" value="RWX51937.1"/>
    <property type="molecule type" value="Genomic_DNA"/>
</dbReference>
<evidence type="ECO:0000256" key="10">
    <source>
        <dbReference type="ARBA" id="ARBA00023136"/>
    </source>
</evidence>
<evidence type="ECO:0000256" key="2">
    <source>
        <dbReference type="ARBA" id="ARBA00004752"/>
    </source>
</evidence>
<keyword evidence="5" id="KW-0645">Protease</keyword>
<dbReference type="SUPFAM" id="SSF56601">
    <property type="entry name" value="beta-lactamase/transpeptidase-like"/>
    <property type="match status" value="2"/>
</dbReference>
<dbReference type="AlphaFoldDB" id="A0A444JFZ4"/>
<keyword evidence="6" id="KW-0328">Glycosyltransferase</keyword>
<sequence>MRRFFRFLLKLFFFFSFLGLLTAAGTLGWIYYLVTEVPCPEMTPENISSILGRESPVYYRDGKEKIGVLFEDIHRQYLKYDQLPEKFVNAIVAAEDDQFFNHYGIDFYGIARAMVANFKAGRIVQGGSTITQQTAKNLFKRESRSYEAKLKEMLFALRLEYRFSKEQILEFYCNQFYVSGNGHGLGVAARYYFNKEPNELTLLEAAFIAGSVKQPNFYNPFIKKDKGSTLKARLRAEERAEYVLGNMLKLGMISRTEYDAAVKDDIMFNRGKTRFALNTIMDLVKEGLESEVITDALTRHGINNISTSGARIISTVDHALQTETLYSLRRDLSRLDVRLRGYNRKEVQQEYKDQRGDREITQKGFLFGTIKEIDRTDPEQPVISVSFGPKRPEGFIDRQGLERMLAALVKYRKQRWAKPEKKDLGDLLSRLQPDDRIYVSVREVDFFDGTPTLDLERYPKLQGAALVMQRGMIRSMAGGMENRFFNRAVAAKRLMGSAFKPFLFAAALQLGWTPLDKLDNQRNVFLFLGEPYFPRPDHKSPFHRVSLSWAGVKSENVAAVWLLYHLTDRLTPAQLHELATFLDMAPGVNKGKEEDYQQFSSRIRDTFGIRITSGTLDRAAYELAVRKLEADFLFDGRAGEYRQWERTHYGLAFSKFRSAIYQDLKKKNLDARQRSENWARISMLHGSYLQLKAVGQAVQKYRRYIEQLPSWFGNPFAFFNQQTPDDLQGKRPAGTLVENQKGQLIYTMNSKLPEKWRPVSEFALRQRLSRLFSSEKETLWDNILLGGRVSSAGLKMVERQMRAERNALAAHKNYSMQVLTAVSDYRVMLGIQYLIRLARECGISSRLDPVLSFPLGSNVISLLEAAGMYETLVTGKNYSVHPPTHENEKETEKETVKEQDGLAVIEQIVGADGEIIYARETAATPVVDQKTSNEIKSILHNVVRYGTGRYALKNVRLESKDDERNAKLQQLDLSLPLMGKTGTANDFRNAAFLGYVPTKTEQEGAALLTEGGYTVGVYTGFDDNDPMKKDSTRISGSQGALPTWSKIAEALYSLEGVADHLDPVDLAFDGIALKYPDTGQYFFPVQHKNGGIRSGKNAGERTVITPNSPVVLGHGTVDKNTGFTLERRFIPFWLNQQP</sequence>
<keyword evidence="12" id="KW-0961">Cell wall biogenesis/degradation</keyword>
<keyword evidence="8" id="KW-0133">Cell shape</keyword>
<dbReference type="GO" id="GO:0009002">
    <property type="term" value="F:serine-type D-Ala-D-Ala carboxypeptidase activity"/>
    <property type="evidence" value="ECO:0007669"/>
    <property type="project" value="UniProtKB-EC"/>
</dbReference>
<dbReference type="Gene3D" id="1.10.3810.10">
    <property type="entry name" value="Biosynthetic peptidoglycan transglycosylase-like"/>
    <property type="match status" value="1"/>
</dbReference>
<evidence type="ECO:0000259" key="15">
    <source>
        <dbReference type="Pfam" id="PF00912"/>
    </source>
</evidence>
<proteinExistence type="predicted"/>
<gene>
    <name evidence="16" type="ORF">VU01_10602</name>
</gene>
<dbReference type="Pfam" id="PF00912">
    <property type="entry name" value="Transgly"/>
    <property type="match status" value="1"/>
</dbReference>
<keyword evidence="5" id="KW-0378">Hydrolase</keyword>
<evidence type="ECO:0000256" key="6">
    <source>
        <dbReference type="ARBA" id="ARBA00022676"/>
    </source>
</evidence>
<keyword evidence="17" id="KW-1185">Reference proteome</keyword>
<dbReference type="PANTHER" id="PTHR32282">
    <property type="entry name" value="BINDING PROTEIN TRANSPEPTIDASE, PUTATIVE-RELATED"/>
    <property type="match status" value="1"/>
</dbReference>
<evidence type="ECO:0000256" key="14">
    <source>
        <dbReference type="ARBA" id="ARBA00049902"/>
    </source>
</evidence>
<evidence type="ECO:0000256" key="12">
    <source>
        <dbReference type="ARBA" id="ARBA00023316"/>
    </source>
</evidence>
<dbReference type="GO" id="GO:0008955">
    <property type="term" value="F:peptidoglycan glycosyltransferase activity"/>
    <property type="evidence" value="ECO:0007669"/>
    <property type="project" value="UniProtKB-EC"/>
</dbReference>
<evidence type="ECO:0000256" key="8">
    <source>
        <dbReference type="ARBA" id="ARBA00022960"/>
    </source>
</evidence>
<evidence type="ECO:0000256" key="13">
    <source>
        <dbReference type="ARBA" id="ARBA00034000"/>
    </source>
</evidence>
<comment type="caution">
    <text evidence="16">The sequence shown here is derived from an EMBL/GenBank/DDBJ whole genome shotgun (WGS) entry which is preliminary data.</text>
</comment>
<comment type="catalytic activity">
    <reaction evidence="13">
        <text>Preferential cleavage: (Ac)2-L-Lys-D-Ala-|-D-Ala. Also transpeptidation of peptidyl-alanyl moieties that are N-acyl substituents of D-alanine.</text>
        <dbReference type="EC" id="3.4.16.4"/>
    </reaction>
</comment>
<keyword evidence="7" id="KW-0808">Transferase</keyword>
<keyword evidence="4" id="KW-0121">Carboxypeptidase</keyword>
<dbReference type="GO" id="GO:0008360">
    <property type="term" value="P:regulation of cell shape"/>
    <property type="evidence" value="ECO:0007669"/>
    <property type="project" value="UniProtKB-KW"/>
</dbReference>
<dbReference type="InterPro" id="IPR012338">
    <property type="entry name" value="Beta-lactam/transpept-like"/>
</dbReference>
<comment type="pathway">
    <text evidence="2">Cell wall biogenesis; peptidoglycan biosynthesis.</text>
</comment>
<evidence type="ECO:0000256" key="9">
    <source>
        <dbReference type="ARBA" id="ARBA00022984"/>
    </source>
</evidence>
<name>A0A444JFZ4_9BACT</name>
<comment type="subcellular location">
    <subcellularLocation>
        <location evidence="1">Cell membrane</location>
    </subcellularLocation>
</comment>
<evidence type="ECO:0000256" key="4">
    <source>
        <dbReference type="ARBA" id="ARBA00022645"/>
    </source>
</evidence>
<keyword evidence="3" id="KW-1003">Cell membrane</keyword>
<dbReference type="Gene3D" id="3.40.710.10">
    <property type="entry name" value="DD-peptidase/beta-lactamase superfamily"/>
    <property type="match status" value="2"/>
</dbReference>
<dbReference type="GO" id="GO:0030288">
    <property type="term" value="C:outer membrane-bounded periplasmic space"/>
    <property type="evidence" value="ECO:0007669"/>
    <property type="project" value="TreeGrafter"/>
</dbReference>
<dbReference type="GO" id="GO:0005886">
    <property type="term" value="C:plasma membrane"/>
    <property type="evidence" value="ECO:0007669"/>
    <property type="project" value="UniProtKB-SubCell"/>
</dbReference>
<accession>A0A444JFZ4</accession>
<dbReference type="GO" id="GO:0009252">
    <property type="term" value="P:peptidoglycan biosynthetic process"/>
    <property type="evidence" value="ECO:0007669"/>
    <property type="project" value="UniProtKB-KW"/>
</dbReference>
<evidence type="ECO:0000256" key="11">
    <source>
        <dbReference type="ARBA" id="ARBA00023268"/>
    </source>
</evidence>
<dbReference type="GO" id="GO:0006508">
    <property type="term" value="P:proteolysis"/>
    <property type="evidence" value="ECO:0007669"/>
    <property type="project" value="UniProtKB-KW"/>
</dbReference>
<dbReference type="InterPro" id="IPR036950">
    <property type="entry name" value="PBP_transglycosylase"/>
</dbReference>
<evidence type="ECO:0000256" key="7">
    <source>
        <dbReference type="ARBA" id="ARBA00022679"/>
    </source>
</evidence>
<keyword evidence="10" id="KW-0472">Membrane</keyword>
<evidence type="ECO:0000313" key="17">
    <source>
        <dbReference type="Proteomes" id="UP000288892"/>
    </source>
</evidence>
<evidence type="ECO:0000256" key="3">
    <source>
        <dbReference type="ARBA" id="ARBA00022475"/>
    </source>
</evidence>
<keyword evidence="9" id="KW-0573">Peptidoglycan synthesis</keyword>
<evidence type="ECO:0000313" key="16">
    <source>
        <dbReference type="EMBL" id="RWX51937.1"/>
    </source>
</evidence>
<protein>
    <submittedName>
        <fullName evidence="16">Transglycosylase</fullName>
    </submittedName>
</protein>
<evidence type="ECO:0000256" key="1">
    <source>
        <dbReference type="ARBA" id="ARBA00004236"/>
    </source>
</evidence>
<dbReference type="Proteomes" id="UP000288892">
    <property type="component" value="Unassembled WGS sequence"/>
</dbReference>
<reference evidence="16 17" key="1">
    <citation type="submission" date="2017-01" db="EMBL/GenBank/DDBJ databases">
        <title>The cable genome- insights into the physiology and evolution of filamentous bacteria capable of sulfide oxidation via long distance electron transfer.</title>
        <authorList>
            <person name="Schreiber L."/>
            <person name="Bjerg J.T."/>
            <person name="Boggild A."/>
            <person name="Van De Vossenberg J."/>
            <person name="Meysman F."/>
            <person name="Nielsen L.P."/>
            <person name="Schramm A."/>
            <person name="Kjeldsen K.U."/>
        </authorList>
    </citation>
    <scope>NUCLEOTIDE SEQUENCE [LARGE SCALE GENOMIC DNA]</scope>
    <source>
        <strain evidence="16">A5</strain>
    </source>
</reference>
<comment type="catalytic activity">
    <reaction evidence="14">
        <text>[GlcNAc-(1-&gt;4)-Mur2Ac(oyl-L-Ala-gamma-D-Glu-L-Lys-D-Ala-D-Ala)](n)-di-trans,octa-cis-undecaprenyl diphosphate + beta-D-GlcNAc-(1-&gt;4)-Mur2Ac(oyl-L-Ala-gamma-D-Glu-L-Lys-D-Ala-D-Ala)-di-trans,octa-cis-undecaprenyl diphosphate = [GlcNAc-(1-&gt;4)-Mur2Ac(oyl-L-Ala-gamma-D-Glu-L-Lys-D-Ala-D-Ala)](n+1)-di-trans,octa-cis-undecaprenyl diphosphate + di-trans,octa-cis-undecaprenyl diphosphate + H(+)</text>
        <dbReference type="Rhea" id="RHEA:23708"/>
        <dbReference type="Rhea" id="RHEA-COMP:9602"/>
        <dbReference type="Rhea" id="RHEA-COMP:9603"/>
        <dbReference type="ChEBI" id="CHEBI:15378"/>
        <dbReference type="ChEBI" id="CHEBI:58405"/>
        <dbReference type="ChEBI" id="CHEBI:60033"/>
        <dbReference type="ChEBI" id="CHEBI:78435"/>
        <dbReference type="EC" id="2.4.99.28"/>
    </reaction>
</comment>
<dbReference type="GO" id="GO:0071555">
    <property type="term" value="P:cell wall organization"/>
    <property type="evidence" value="ECO:0007669"/>
    <property type="project" value="UniProtKB-KW"/>
</dbReference>
<organism evidence="16 17">
    <name type="scientific">Candidatus Electrothrix marina</name>
    <dbReference type="NCBI Taxonomy" id="1859130"/>
    <lineage>
        <taxon>Bacteria</taxon>
        <taxon>Pseudomonadati</taxon>
        <taxon>Thermodesulfobacteriota</taxon>
        <taxon>Desulfobulbia</taxon>
        <taxon>Desulfobulbales</taxon>
        <taxon>Desulfobulbaceae</taxon>
        <taxon>Candidatus Electrothrix</taxon>
    </lineage>
</organism>
<dbReference type="InterPro" id="IPR023346">
    <property type="entry name" value="Lysozyme-like_dom_sf"/>
</dbReference>